<dbReference type="AlphaFoldDB" id="A0A6A5XC03"/>
<evidence type="ECO:0000256" key="8">
    <source>
        <dbReference type="ARBA" id="ARBA00038159"/>
    </source>
</evidence>
<evidence type="ECO:0000256" key="4">
    <source>
        <dbReference type="ARBA" id="ARBA00022989"/>
    </source>
</evidence>
<dbReference type="GeneID" id="54291835"/>
<dbReference type="PANTHER" id="PTHR35518">
    <property type="entry name" value="MAINTENANCE OF TELOMOERE CAPPING"/>
    <property type="match status" value="1"/>
</dbReference>
<evidence type="ECO:0000256" key="7">
    <source>
        <dbReference type="ARBA" id="ARBA00037703"/>
    </source>
</evidence>
<evidence type="ECO:0000256" key="9">
    <source>
        <dbReference type="ARBA" id="ARBA00039865"/>
    </source>
</evidence>
<keyword evidence="14" id="KW-1185">Reference proteome</keyword>
<evidence type="ECO:0000313" key="13">
    <source>
        <dbReference type="EMBL" id="KAF2010450.1"/>
    </source>
</evidence>
<feature type="transmembrane region" description="Helical" evidence="11">
    <location>
        <begin position="602"/>
        <end position="623"/>
    </location>
</feature>
<keyword evidence="3" id="KW-0732">Signal</keyword>
<comment type="subcellular location">
    <subcellularLocation>
        <location evidence="1">Membrane</location>
        <topology evidence="1">Single-pass type I membrane protein</topology>
    </subcellularLocation>
</comment>
<dbReference type="InterPro" id="IPR016186">
    <property type="entry name" value="C-type_lectin-like/link_sf"/>
</dbReference>
<evidence type="ECO:0000256" key="11">
    <source>
        <dbReference type="SAM" id="Phobius"/>
    </source>
</evidence>
<keyword evidence="5 11" id="KW-0472">Membrane</keyword>
<dbReference type="OrthoDB" id="5573651at2759"/>
<evidence type="ECO:0000256" key="10">
    <source>
        <dbReference type="SAM" id="MobiDB-lite"/>
    </source>
</evidence>
<keyword evidence="2 11" id="KW-0812">Transmembrane</keyword>
<evidence type="ECO:0000313" key="14">
    <source>
        <dbReference type="Proteomes" id="UP000799778"/>
    </source>
</evidence>
<dbReference type="Pfam" id="PF25506">
    <property type="entry name" value="TIM-barrel_MTC6"/>
    <property type="match status" value="1"/>
</dbReference>
<dbReference type="InterPro" id="IPR057530">
    <property type="entry name" value="TIM-barrel_MTC6"/>
</dbReference>
<protein>
    <recommendedName>
        <fullName evidence="9">Maintenance of telomere capping protein 6</fullName>
    </recommendedName>
</protein>
<dbReference type="CDD" id="cd00037">
    <property type="entry name" value="CLECT"/>
    <property type="match status" value="1"/>
</dbReference>
<gene>
    <name evidence="13" type="ORF">BU24DRAFT_58624</name>
</gene>
<dbReference type="InterPro" id="IPR051008">
    <property type="entry name" value="Telomere_Capping_Maintenance"/>
</dbReference>
<feature type="region of interest" description="Disordered" evidence="10">
    <location>
        <begin position="149"/>
        <end position="180"/>
    </location>
</feature>
<dbReference type="PANTHER" id="PTHR35518:SF2">
    <property type="entry name" value="MAINTENANCE OF TELOMERE CAPPING PROTEIN 6"/>
    <property type="match status" value="1"/>
</dbReference>
<feature type="compositionally biased region" description="Low complexity" evidence="10">
    <location>
        <begin position="157"/>
        <end position="180"/>
    </location>
</feature>
<proteinExistence type="inferred from homology"/>
<name>A0A6A5XC03_9PLEO</name>
<comment type="function">
    <text evidence="7">May be involved in telomere capping.</text>
</comment>
<evidence type="ECO:0000256" key="2">
    <source>
        <dbReference type="ARBA" id="ARBA00022692"/>
    </source>
</evidence>
<reference evidence="13" key="1">
    <citation type="journal article" date="2020" name="Stud. Mycol.">
        <title>101 Dothideomycetes genomes: a test case for predicting lifestyles and emergence of pathogens.</title>
        <authorList>
            <person name="Haridas S."/>
            <person name="Albert R."/>
            <person name="Binder M."/>
            <person name="Bloem J."/>
            <person name="Labutti K."/>
            <person name="Salamov A."/>
            <person name="Andreopoulos B."/>
            <person name="Baker S."/>
            <person name="Barry K."/>
            <person name="Bills G."/>
            <person name="Bluhm B."/>
            <person name="Cannon C."/>
            <person name="Castanera R."/>
            <person name="Culley D."/>
            <person name="Daum C."/>
            <person name="Ezra D."/>
            <person name="Gonzalez J."/>
            <person name="Henrissat B."/>
            <person name="Kuo A."/>
            <person name="Liang C."/>
            <person name="Lipzen A."/>
            <person name="Lutzoni F."/>
            <person name="Magnuson J."/>
            <person name="Mondo S."/>
            <person name="Nolan M."/>
            <person name="Ohm R."/>
            <person name="Pangilinan J."/>
            <person name="Park H.-J."/>
            <person name="Ramirez L."/>
            <person name="Alfaro M."/>
            <person name="Sun H."/>
            <person name="Tritt A."/>
            <person name="Yoshinaga Y."/>
            <person name="Zwiers L.-H."/>
            <person name="Turgeon B."/>
            <person name="Goodwin S."/>
            <person name="Spatafora J."/>
            <person name="Crous P."/>
            <person name="Grigoriev I."/>
        </authorList>
    </citation>
    <scope>NUCLEOTIDE SEQUENCE</scope>
    <source>
        <strain evidence="13">CBS 175.79</strain>
    </source>
</reference>
<dbReference type="GO" id="GO:0016020">
    <property type="term" value="C:membrane"/>
    <property type="evidence" value="ECO:0007669"/>
    <property type="project" value="UniProtKB-SubCell"/>
</dbReference>
<comment type="similarity">
    <text evidence="8">Belongs to the MTC6 family.</text>
</comment>
<evidence type="ECO:0000256" key="1">
    <source>
        <dbReference type="ARBA" id="ARBA00004479"/>
    </source>
</evidence>
<dbReference type="RefSeq" id="XP_033378789.1">
    <property type="nucleotide sequence ID" value="XM_033534438.1"/>
</dbReference>
<dbReference type="SUPFAM" id="SSF56436">
    <property type="entry name" value="C-type lectin-like"/>
    <property type="match status" value="1"/>
</dbReference>
<evidence type="ECO:0000259" key="12">
    <source>
        <dbReference type="Pfam" id="PF25506"/>
    </source>
</evidence>
<feature type="domain" description="MTC6 partial TIM-barrel" evidence="12">
    <location>
        <begin position="21"/>
        <end position="443"/>
    </location>
</feature>
<dbReference type="EMBL" id="ML978076">
    <property type="protein sequence ID" value="KAF2010450.1"/>
    <property type="molecule type" value="Genomic_DNA"/>
</dbReference>
<dbReference type="Gene3D" id="3.10.100.10">
    <property type="entry name" value="Mannose-Binding Protein A, subunit A"/>
    <property type="match status" value="1"/>
</dbReference>
<keyword evidence="6" id="KW-0325">Glycoprotein</keyword>
<dbReference type="Proteomes" id="UP000799778">
    <property type="component" value="Unassembled WGS sequence"/>
</dbReference>
<evidence type="ECO:0000256" key="3">
    <source>
        <dbReference type="ARBA" id="ARBA00022729"/>
    </source>
</evidence>
<organism evidence="13 14">
    <name type="scientific">Aaosphaeria arxii CBS 175.79</name>
    <dbReference type="NCBI Taxonomy" id="1450172"/>
    <lineage>
        <taxon>Eukaryota</taxon>
        <taxon>Fungi</taxon>
        <taxon>Dikarya</taxon>
        <taxon>Ascomycota</taxon>
        <taxon>Pezizomycotina</taxon>
        <taxon>Dothideomycetes</taxon>
        <taxon>Pleosporomycetidae</taxon>
        <taxon>Pleosporales</taxon>
        <taxon>Pleosporales incertae sedis</taxon>
        <taxon>Aaosphaeria</taxon>
    </lineage>
</organism>
<keyword evidence="4 11" id="KW-1133">Transmembrane helix</keyword>
<dbReference type="InterPro" id="IPR016187">
    <property type="entry name" value="CTDL_fold"/>
</dbReference>
<accession>A0A6A5XC03</accession>
<evidence type="ECO:0000256" key="6">
    <source>
        <dbReference type="ARBA" id="ARBA00023180"/>
    </source>
</evidence>
<evidence type="ECO:0000256" key="5">
    <source>
        <dbReference type="ARBA" id="ARBA00023136"/>
    </source>
</evidence>
<sequence>MSSSLYDPDTAAILVQPWSEAFRSQRDVGLRIPINYNTDPAVSLQAACFAHNQYASEAFAKCFSNLLAIGFKRFYVDVYWDSGRELWSLCPAQIPPAAQQEQEQQTSPTVLTVLPNAPSVITSSASSSGSSADALSSVPAGPIPVLKVRQDESSRGSEASQTQTSSPTAPTGVSVSSSSATPSALPAPGYFESMIQVGRFNCSSQMSLSYIADILDDYFSDTDTTVEASLLSLILDIHAAASYSDPDAPAPMASNLPPSGGLLKDVVRGNLSEEVFTPDKLQSDRNNLEGSWYDVPRDQMPAIGYYDVQRNDTNQPITVDGWPTEAYIEFQRYLRILVGLGNIDPQMSNYDYTEDLGTIFRQGQLQVYHNTSIASSGTLTSGCMFDPSQNGITPETNSSWAVTNAPALSLSPNIDPQVPIASISNITSCGMGPILNTTLGSATADQNFQPYLAFTYSTLWTWAPGQPLNTSSTRHEYMNKCVAIALTGPNPNRWVTVDCTMRMRFVCQSDDEPYKWTLSPESATYFLGDEACPSGYTFTVPHTSLEQAHLISSISSMQSMDGSPIDRVYINFNSIDVPDCWTTGINATCPYQPRQDVNKTRLVVVPTVAAVIIFVLAVATFFVKCASNRTENMRGRRRRNVSGWVYEGVPS</sequence>